<sequence>MKSTKPHFPQCGFSLLEEKLPVKKIVSSSLCLNEQQCAGFGRKETNNWRDSFRNLHLSPW</sequence>
<evidence type="ECO:0000313" key="1">
    <source>
        <dbReference type="EMBL" id="OGC44399.1"/>
    </source>
</evidence>
<evidence type="ECO:0000313" key="2">
    <source>
        <dbReference type="Proteomes" id="UP000176583"/>
    </source>
</evidence>
<proteinExistence type="predicted"/>
<dbReference type="Proteomes" id="UP000176583">
    <property type="component" value="Unassembled WGS sequence"/>
</dbReference>
<comment type="caution">
    <text evidence="1">The sequence shown here is derived from an EMBL/GenBank/DDBJ whole genome shotgun (WGS) entry which is preliminary data.</text>
</comment>
<dbReference type="AlphaFoldDB" id="A0A1F4UHK1"/>
<dbReference type="STRING" id="1802613.A2V54_03420"/>
<name>A0A1F4UHK1_UNCKA</name>
<protein>
    <submittedName>
        <fullName evidence="1">Uncharacterized protein</fullName>
    </submittedName>
</protein>
<dbReference type="EMBL" id="MEUW01000021">
    <property type="protein sequence ID" value="OGC44399.1"/>
    <property type="molecule type" value="Genomic_DNA"/>
</dbReference>
<organism evidence="1 2">
    <name type="scientific">candidate division WWE3 bacterium RBG_19FT_COMBO_53_11</name>
    <dbReference type="NCBI Taxonomy" id="1802613"/>
    <lineage>
        <taxon>Bacteria</taxon>
        <taxon>Katanobacteria</taxon>
    </lineage>
</organism>
<gene>
    <name evidence="1" type="ORF">A2V54_03420</name>
</gene>
<reference evidence="1 2" key="1">
    <citation type="journal article" date="2016" name="Nat. Commun.">
        <title>Thousands of microbial genomes shed light on interconnected biogeochemical processes in an aquifer system.</title>
        <authorList>
            <person name="Anantharaman K."/>
            <person name="Brown C.T."/>
            <person name="Hug L.A."/>
            <person name="Sharon I."/>
            <person name="Castelle C.J."/>
            <person name="Probst A.J."/>
            <person name="Thomas B.C."/>
            <person name="Singh A."/>
            <person name="Wilkins M.J."/>
            <person name="Karaoz U."/>
            <person name="Brodie E.L."/>
            <person name="Williams K.H."/>
            <person name="Hubbard S.S."/>
            <person name="Banfield J.F."/>
        </authorList>
    </citation>
    <scope>NUCLEOTIDE SEQUENCE [LARGE SCALE GENOMIC DNA]</scope>
</reference>
<accession>A0A1F4UHK1</accession>